<evidence type="ECO:0000313" key="2">
    <source>
        <dbReference type="EMBL" id="MPC43082.1"/>
    </source>
</evidence>
<accession>A0A5B7F9F6</accession>
<dbReference type="EMBL" id="VSRR010005679">
    <property type="protein sequence ID" value="MPC43082.1"/>
    <property type="molecule type" value="Genomic_DNA"/>
</dbReference>
<feature type="compositionally biased region" description="Basic residues" evidence="1">
    <location>
        <begin position="152"/>
        <end position="162"/>
    </location>
</feature>
<feature type="region of interest" description="Disordered" evidence="1">
    <location>
        <begin position="1"/>
        <end position="88"/>
    </location>
</feature>
<keyword evidence="3" id="KW-1185">Reference proteome</keyword>
<organism evidence="2 3">
    <name type="scientific">Portunus trituberculatus</name>
    <name type="common">Swimming crab</name>
    <name type="synonym">Neptunus trituberculatus</name>
    <dbReference type="NCBI Taxonomy" id="210409"/>
    <lineage>
        <taxon>Eukaryota</taxon>
        <taxon>Metazoa</taxon>
        <taxon>Ecdysozoa</taxon>
        <taxon>Arthropoda</taxon>
        <taxon>Crustacea</taxon>
        <taxon>Multicrustacea</taxon>
        <taxon>Malacostraca</taxon>
        <taxon>Eumalacostraca</taxon>
        <taxon>Eucarida</taxon>
        <taxon>Decapoda</taxon>
        <taxon>Pleocyemata</taxon>
        <taxon>Brachyura</taxon>
        <taxon>Eubrachyura</taxon>
        <taxon>Portunoidea</taxon>
        <taxon>Portunidae</taxon>
        <taxon>Portuninae</taxon>
        <taxon>Portunus</taxon>
    </lineage>
</organism>
<protein>
    <submittedName>
        <fullName evidence="2">Uncharacterized protein</fullName>
    </submittedName>
</protein>
<sequence>MVMIYEKGEEQEEEIDKEDEEEQQHEEEGKNEATLNTLNTHPPDVLSSRPSPTPIFVHSLPSLPFPSPPFRNPLQQEIDPTEAKRKPMKEGFPAVHTRLGRLRNTHLLPAKLSGTSSHAGETRTDTKALQYEEEEEEEEEDEEKKEKEIQPKKKRKNKRRWKRRTINYSQVIGITDNTCQLINLHDQ</sequence>
<feature type="region of interest" description="Disordered" evidence="1">
    <location>
        <begin position="108"/>
        <end position="162"/>
    </location>
</feature>
<gene>
    <name evidence="2" type="ORF">E2C01_036719</name>
</gene>
<dbReference type="AlphaFoldDB" id="A0A5B7F9F6"/>
<comment type="caution">
    <text evidence="2">The sequence shown here is derived from an EMBL/GenBank/DDBJ whole genome shotgun (WGS) entry which is preliminary data.</text>
</comment>
<dbReference type="Proteomes" id="UP000324222">
    <property type="component" value="Unassembled WGS sequence"/>
</dbReference>
<evidence type="ECO:0000313" key="3">
    <source>
        <dbReference type="Proteomes" id="UP000324222"/>
    </source>
</evidence>
<evidence type="ECO:0000256" key="1">
    <source>
        <dbReference type="SAM" id="MobiDB-lite"/>
    </source>
</evidence>
<feature type="compositionally biased region" description="Acidic residues" evidence="1">
    <location>
        <begin position="131"/>
        <end position="143"/>
    </location>
</feature>
<feature type="compositionally biased region" description="Acidic residues" evidence="1">
    <location>
        <begin position="9"/>
        <end position="25"/>
    </location>
</feature>
<proteinExistence type="predicted"/>
<name>A0A5B7F9F6_PORTR</name>
<reference evidence="2 3" key="1">
    <citation type="submission" date="2019-05" db="EMBL/GenBank/DDBJ databases">
        <title>Another draft genome of Portunus trituberculatus and its Hox gene families provides insights of decapod evolution.</title>
        <authorList>
            <person name="Jeong J.-H."/>
            <person name="Song I."/>
            <person name="Kim S."/>
            <person name="Choi T."/>
            <person name="Kim D."/>
            <person name="Ryu S."/>
            <person name="Kim W."/>
        </authorList>
    </citation>
    <scope>NUCLEOTIDE SEQUENCE [LARGE SCALE GENOMIC DNA]</scope>
    <source>
        <tissue evidence="2">Muscle</tissue>
    </source>
</reference>